<name>A0A016S702_9BILA</name>
<dbReference type="Pfam" id="PF10545">
    <property type="entry name" value="MADF_DNA_bdg"/>
    <property type="match status" value="1"/>
</dbReference>
<keyword evidence="3" id="KW-1185">Reference proteome</keyword>
<dbReference type="InterPro" id="IPR006578">
    <property type="entry name" value="MADF-dom"/>
</dbReference>
<dbReference type="GO" id="GO:0005667">
    <property type="term" value="C:transcription regulator complex"/>
    <property type="evidence" value="ECO:0007669"/>
    <property type="project" value="TreeGrafter"/>
</dbReference>
<dbReference type="PANTHER" id="PTHR12243:SF67">
    <property type="entry name" value="COREPRESSOR OF PANGOLIN, ISOFORM A-RELATED"/>
    <property type="match status" value="1"/>
</dbReference>
<dbReference type="GO" id="GO:0005634">
    <property type="term" value="C:nucleus"/>
    <property type="evidence" value="ECO:0007669"/>
    <property type="project" value="TreeGrafter"/>
</dbReference>
<dbReference type="Gene3D" id="1.10.10.60">
    <property type="entry name" value="Homeodomain-like"/>
    <property type="match status" value="1"/>
</dbReference>
<dbReference type="PROSITE" id="PS51029">
    <property type="entry name" value="MADF"/>
    <property type="match status" value="1"/>
</dbReference>
<dbReference type="STRING" id="53326.A0A016S702"/>
<evidence type="ECO:0000259" key="1">
    <source>
        <dbReference type="PROSITE" id="PS51029"/>
    </source>
</evidence>
<feature type="domain" description="MADF" evidence="1">
    <location>
        <begin position="6"/>
        <end position="94"/>
    </location>
</feature>
<dbReference type="GO" id="GO:0006357">
    <property type="term" value="P:regulation of transcription by RNA polymerase II"/>
    <property type="evidence" value="ECO:0007669"/>
    <property type="project" value="TreeGrafter"/>
</dbReference>
<reference evidence="3" key="1">
    <citation type="journal article" date="2015" name="Nat. Genet.">
        <title>The genome and transcriptome of the zoonotic hookworm Ancylostoma ceylanicum identify infection-specific gene families.</title>
        <authorList>
            <person name="Schwarz E.M."/>
            <person name="Hu Y."/>
            <person name="Antoshechkin I."/>
            <person name="Miller M.M."/>
            <person name="Sternberg P.W."/>
            <person name="Aroian R.V."/>
        </authorList>
    </citation>
    <scope>NUCLEOTIDE SEQUENCE</scope>
    <source>
        <strain evidence="3">HY135</strain>
    </source>
</reference>
<gene>
    <name evidence="2" type="primary">Acey_s0279.g1196</name>
    <name evidence="2" type="ORF">Y032_0279g1196</name>
</gene>
<dbReference type="Proteomes" id="UP000024635">
    <property type="component" value="Unassembled WGS sequence"/>
</dbReference>
<dbReference type="InterPro" id="IPR039353">
    <property type="entry name" value="TF_Adf1"/>
</dbReference>
<evidence type="ECO:0000313" key="2">
    <source>
        <dbReference type="EMBL" id="EYB86418.1"/>
    </source>
</evidence>
<dbReference type="AlphaFoldDB" id="A0A016S702"/>
<dbReference type="OrthoDB" id="5904296at2759"/>
<sequence length="213" mass="24357">MSFREYVASYIEEERCLWDPMDESYRLKGEKFCAWERISKKLAKKGFRCSLDEIKKTWKNMRDTYKRYQNAPSGSAARPWALVDSLRFLDAADIEGTRLTNVDASLLSDSDVDDFDDEPVKLLGKRSPLPLLNEKKKKPKLQTEMNSIKNAANEVTQRIANLKEADRYTHFGNLIATSLRALPDDKASQKMEILMSVLLNDVTVASFPQLPGE</sequence>
<dbReference type="EMBL" id="JARK01001615">
    <property type="protein sequence ID" value="EYB86418.1"/>
    <property type="molecule type" value="Genomic_DNA"/>
</dbReference>
<evidence type="ECO:0000313" key="3">
    <source>
        <dbReference type="Proteomes" id="UP000024635"/>
    </source>
</evidence>
<dbReference type="PANTHER" id="PTHR12243">
    <property type="entry name" value="MADF DOMAIN TRANSCRIPTION FACTOR"/>
    <property type="match status" value="1"/>
</dbReference>
<proteinExistence type="predicted"/>
<dbReference type="SMART" id="SM00595">
    <property type="entry name" value="MADF"/>
    <property type="match status" value="1"/>
</dbReference>
<accession>A0A016S702</accession>
<comment type="caution">
    <text evidence="2">The sequence shown here is derived from an EMBL/GenBank/DDBJ whole genome shotgun (WGS) entry which is preliminary data.</text>
</comment>
<organism evidence="2 3">
    <name type="scientific">Ancylostoma ceylanicum</name>
    <dbReference type="NCBI Taxonomy" id="53326"/>
    <lineage>
        <taxon>Eukaryota</taxon>
        <taxon>Metazoa</taxon>
        <taxon>Ecdysozoa</taxon>
        <taxon>Nematoda</taxon>
        <taxon>Chromadorea</taxon>
        <taxon>Rhabditida</taxon>
        <taxon>Rhabditina</taxon>
        <taxon>Rhabditomorpha</taxon>
        <taxon>Strongyloidea</taxon>
        <taxon>Ancylostomatidae</taxon>
        <taxon>Ancylostomatinae</taxon>
        <taxon>Ancylostoma</taxon>
    </lineage>
</organism>
<protein>
    <recommendedName>
        <fullName evidence="1">MADF domain-containing protein</fullName>
    </recommendedName>
</protein>